<dbReference type="InterPro" id="IPR035068">
    <property type="entry name" value="TldD/PmbA_N"/>
</dbReference>
<evidence type="ECO:0000259" key="4">
    <source>
        <dbReference type="Pfam" id="PF19289"/>
    </source>
</evidence>
<gene>
    <name evidence="6" type="ORF">DKP76_11830</name>
</gene>
<dbReference type="InterPro" id="IPR047657">
    <property type="entry name" value="PmbA"/>
</dbReference>
<evidence type="ECO:0000256" key="1">
    <source>
        <dbReference type="ARBA" id="ARBA00005836"/>
    </source>
</evidence>
<feature type="region of interest" description="Disordered" evidence="2">
    <location>
        <begin position="330"/>
        <end position="352"/>
    </location>
</feature>
<evidence type="ECO:0000313" key="7">
    <source>
        <dbReference type="Proteomes" id="UP000245865"/>
    </source>
</evidence>
<dbReference type="Pfam" id="PF19289">
    <property type="entry name" value="PmbA_TldD_3rd"/>
    <property type="match status" value="1"/>
</dbReference>
<feature type="compositionally biased region" description="Low complexity" evidence="2">
    <location>
        <begin position="330"/>
        <end position="343"/>
    </location>
</feature>
<comment type="similarity">
    <text evidence="1">Belongs to the peptidase U62 family.</text>
</comment>
<dbReference type="AlphaFoldDB" id="A0A316J8G3"/>
<dbReference type="SUPFAM" id="SSF111283">
    <property type="entry name" value="Putative modulator of DNA gyrase, PmbA/TldD"/>
    <property type="match status" value="1"/>
</dbReference>
<dbReference type="EMBL" id="QGDB01000004">
    <property type="protein sequence ID" value="PWL17458.1"/>
    <property type="molecule type" value="Genomic_DNA"/>
</dbReference>
<dbReference type="OrthoDB" id="9803618at2"/>
<comment type="caution">
    <text evidence="6">The sequence shown here is derived from an EMBL/GenBank/DDBJ whole genome shotgun (WGS) entry which is preliminary data.</text>
</comment>
<feature type="domain" description="Metalloprotease TldD/E N-terminal" evidence="3">
    <location>
        <begin position="29"/>
        <end position="91"/>
    </location>
</feature>
<dbReference type="GO" id="GO:0008237">
    <property type="term" value="F:metallopeptidase activity"/>
    <property type="evidence" value="ECO:0007669"/>
    <property type="project" value="InterPro"/>
</dbReference>
<dbReference type="Pfam" id="PF01523">
    <property type="entry name" value="PmbA_TldD_1st"/>
    <property type="match status" value="1"/>
</dbReference>
<organism evidence="6 7">
    <name type="scientific">Falsochrobactrum shanghaiense</name>
    <dbReference type="NCBI Taxonomy" id="2201899"/>
    <lineage>
        <taxon>Bacteria</taxon>
        <taxon>Pseudomonadati</taxon>
        <taxon>Pseudomonadota</taxon>
        <taxon>Alphaproteobacteria</taxon>
        <taxon>Hyphomicrobiales</taxon>
        <taxon>Brucellaceae</taxon>
        <taxon>Falsochrobactrum</taxon>
    </lineage>
</organism>
<dbReference type="Proteomes" id="UP000245865">
    <property type="component" value="Unassembled WGS sequence"/>
</dbReference>
<dbReference type="PANTHER" id="PTHR43421:SF1">
    <property type="entry name" value="METALLOPROTEASE PMBA"/>
    <property type="match status" value="1"/>
</dbReference>
<accession>A0A316J8G3</accession>
<feature type="region of interest" description="Disordered" evidence="2">
    <location>
        <begin position="278"/>
        <end position="303"/>
    </location>
</feature>
<evidence type="ECO:0000313" key="6">
    <source>
        <dbReference type="EMBL" id="PWL17458.1"/>
    </source>
</evidence>
<evidence type="ECO:0000256" key="2">
    <source>
        <dbReference type="SAM" id="MobiDB-lite"/>
    </source>
</evidence>
<dbReference type="GO" id="GO:0005829">
    <property type="term" value="C:cytosol"/>
    <property type="evidence" value="ECO:0007669"/>
    <property type="project" value="TreeGrafter"/>
</dbReference>
<feature type="domain" description="Metalloprotease TldD/E C-terminal" evidence="4">
    <location>
        <begin position="231"/>
        <end position="446"/>
    </location>
</feature>
<dbReference type="PANTHER" id="PTHR43421">
    <property type="entry name" value="METALLOPROTEASE PMBA"/>
    <property type="match status" value="1"/>
</dbReference>
<dbReference type="InterPro" id="IPR002510">
    <property type="entry name" value="Metalloprtase-TldD/E_N"/>
</dbReference>
<dbReference type="InterPro" id="IPR036059">
    <property type="entry name" value="TldD/PmbA_sf"/>
</dbReference>
<evidence type="ECO:0000259" key="5">
    <source>
        <dbReference type="Pfam" id="PF19290"/>
    </source>
</evidence>
<dbReference type="RefSeq" id="WP_109706908.1">
    <property type="nucleotide sequence ID" value="NZ_QGDB01000004.1"/>
</dbReference>
<sequence length="447" mass="47129">MISENSASKLVDFAASLVAAAKHAGADEADAVVIRARSLSVSVRLGKVEGTESSESDDFALRVFVGRRIASVSANAGSDPDQLAERAVAMARVAPEDPYEQLADPQLLVRSPRDLDLFDPTRIDTVRLTEDALAAEAAARAVQGVTNSGGAGASASMGGLVLVTSTGFSGHYATTRFGRSVSAIAGEGTKMERDYDFSSRLHFTDLDTPETVGRRAGERAVRRLGARQAKTGPVNVVYDPRVARGIAAHLASAINGASVARKTSFLRDSMGRQILKKGLQVTDDPLRRRGSSSRPFDGEGIEGQPLSMIEDGVLQHWLLSGSSARELGLSSNGRGVRSGSGVSPASTNFAIEPGTQTPEELIRALGTGFYVTELFGQGVDMITGQYSRGASGFWIENGELAYPVSEVTIASNLKDMFLNMTPASDIDRNFGMAAPTLVIEGMTLAGN</sequence>
<dbReference type="Gene3D" id="3.30.2290.10">
    <property type="entry name" value="PmbA/TldD superfamily"/>
    <property type="match status" value="1"/>
</dbReference>
<dbReference type="InterPro" id="IPR045570">
    <property type="entry name" value="Metalloprtase-TldD/E_cen_dom"/>
</dbReference>
<protein>
    <submittedName>
        <fullName evidence="6">Modulator protein</fullName>
    </submittedName>
</protein>
<dbReference type="Pfam" id="PF19290">
    <property type="entry name" value="PmbA_TldD_2nd"/>
    <property type="match status" value="1"/>
</dbReference>
<evidence type="ECO:0000259" key="3">
    <source>
        <dbReference type="Pfam" id="PF01523"/>
    </source>
</evidence>
<name>A0A316J8G3_9HYPH</name>
<feature type="domain" description="Metalloprotease TldD/E central" evidence="5">
    <location>
        <begin position="120"/>
        <end position="224"/>
    </location>
</feature>
<reference evidence="6 7" key="1">
    <citation type="submission" date="2018-05" db="EMBL/GenBank/DDBJ databases">
        <title>Comparative genomic sequence analysis between strain HN4 and CCM 8460T (Falsochrobactrum ovis) will provide more evidence to prove that HN4 is a new species of Falsochrobactrum.</title>
        <authorList>
            <person name="Lyu W."/>
            <person name="Sun L."/>
            <person name="Yao L."/>
        </authorList>
    </citation>
    <scope>NUCLEOTIDE SEQUENCE [LARGE SCALE GENOMIC DNA]</scope>
    <source>
        <strain evidence="6 7">HN4</strain>
    </source>
</reference>
<dbReference type="GO" id="GO:0006508">
    <property type="term" value="P:proteolysis"/>
    <property type="evidence" value="ECO:0007669"/>
    <property type="project" value="InterPro"/>
</dbReference>
<dbReference type="InterPro" id="IPR045569">
    <property type="entry name" value="Metalloprtase-TldD/E_C"/>
</dbReference>
<proteinExistence type="inferred from homology"/>
<keyword evidence="7" id="KW-1185">Reference proteome</keyword>